<dbReference type="GO" id="GO:0016020">
    <property type="term" value="C:membrane"/>
    <property type="evidence" value="ECO:0007669"/>
    <property type="project" value="UniProtKB-SubCell"/>
</dbReference>
<dbReference type="CDD" id="cd14978">
    <property type="entry name" value="7tmA_FMRFamide_R-like"/>
    <property type="match status" value="1"/>
</dbReference>
<dbReference type="AlphaFoldDB" id="A0A2G5T100"/>
<comment type="subcellular location">
    <subcellularLocation>
        <location evidence="1">Membrane</location>
    </subcellularLocation>
</comment>
<feature type="transmembrane region" description="Helical" evidence="5">
    <location>
        <begin position="348"/>
        <end position="371"/>
    </location>
</feature>
<evidence type="ECO:0000313" key="7">
    <source>
        <dbReference type="EMBL" id="PIC20872.1"/>
    </source>
</evidence>
<keyword evidence="2 5" id="KW-0812">Transmembrane</keyword>
<name>A0A2G5T100_9PELO</name>
<evidence type="ECO:0000256" key="1">
    <source>
        <dbReference type="ARBA" id="ARBA00004370"/>
    </source>
</evidence>
<dbReference type="GO" id="GO:0008528">
    <property type="term" value="F:G protein-coupled peptide receptor activity"/>
    <property type="evidence" value="ECO:0007669"/>
    <property type="project" value="InterPro"/>
</dbReference>
<evidence type="ECO:0000256" key="3">
    <source>
        <dbReference type="ARBA" id="ARBA00022989"/>
    </source>
</evidence>
<dbReference type="PRINTS" id="PR00237">
    <property type="entry name" value="GPCRRHODOPSN"/>
</dbReference>
<protein>
    <recommendedName>
        <fullName evidence="6">G-protein coupled receptors family 1 profile domain-containing protein</fullName>
    </recommendedName>
</protein>
<sequence>MINNSDGCGNAHAYPNDSELQRLAENCSQQVFPGGYFDGCSRVCVTDKYIMPLTEYEDLDSAVYGQIFPVLVLLACFANAAVALVLSKKHMITPTNVVLKYMAIAELLVGLVPLPWTLFFFSLGNFKETYRLELWWCYLRKYTMDVFPPVFHNIAMWLTVLLAAQRYVSISHPMHSRTACNVKNVRLATVVITIVSLLCGLPKSLDSDYETIHGWVYSGSSWEYASSCVMIHTGFLKTMGPMVFYNIYFWTRVIGFIIVPSFLLVLLNGLLIKGIRKAQRRKLRLLREKRAEEAQRQRDSNSTSLMLVAIVTIFLIVNLPQAIYICLLCVCETFSIKMSIFDGPFPTVFQLASNMIVMATYPINFGIYCFMSSSFRQTFSLIFCPGANQLQCDRRIIEPPSAVHSSRRSDICSHLVNVCTNSDEFMQVSHHCLHADYLTSERQSTQFTIVDKNEE</sequence>
<dbReference type="PANTHER" id="PTHR47023:SF5">
    <property type="entry name" value="SEX PEPTIDE RECEPTOR-RELATED PROTEIN 2"/>
    <property type="match status" value="1"/>
</dbReference>
<feature type="transmembrane region" description="Helical" evidence="5">
    <location>
        <begin position="305"/>
        <end position="336"/>
    </location>
</feature>
<dbReference type="InterPro" id="IPR017452">
    <property type="entry name" value="GPCR_Rhodpsn_7TM"/>
</dbReference>
<dbReference type="STRING" id="1611254.A0A2G5T100"/>
<proteinExistence type="predicted"/>
<evidence type="ECO:0000256" key="5">
    <source>
        <dbReference type="SAM" id="Phobius"/>
    </source>
</evidence>
<feature type="transmembrane region" description="Helical" evidence="5">
    <location>
        <begin position="98"/>
        <end position="126"/>
    </location>
</feature>
<dbReference type="Proteomes" id="UP000230233">
    <property type="component" value="Chromosome X"/>
</dbReference>
<keyword evidence="3 5" id="KW-1133">Transmembrane helix</keyword>
<dbReference type="SUPFAM" id="SSF81321">
    <property type="entry name" value="Family A G protein-coupled receptor-like"/>
    <property type="match status" value="1"/>
</dbReference>
<keyword evidence="4 5" id="KW-0472">Membrane</keyword>
<reference evidence="8" key="1">
    <citation type="submission" date="2017-10" db="EMBL/GenBank/DDBJ databases">
        <title>Rapid genome shrinkage in a self-fertile nematode reveals novel sperm competition proteins.</title>
        <authorList>
            <person name="Yin D."/>
            <person name="Schwarz E.M."/>
            <person name="Thomas C.G."/>
            <person name="Felde R.L."/>
            <person name="Korf I.F."/>
            <person name="Cutter A.D."/>
            <person name="Schartner C.M."/>
            <person name="Ralston E.J."/>
            <person name="Meyer B.J."/>
            <person name="Haag E.S."/>
        </authorList>
    </citation>
    <scope>NUCLEOTIDE SEQUENCE [LARGE SCALE GENOMIC DNA]</scope>
    <source>
        <strain evidence="8">JU1422</strain>
    </source>
</reference>
<dbReference type="Gene3D" id="1.20.1070.10">
    <property type="entry name" value="Rhodopsin 7-helix transmembrane proteins"/>
    <property type="match status" value="1"/>
</dbReference>
<keyword evidence="8" id="KW-1185">Reference proteome</keyword>
<comment type="caution">
    <text evidence="7">The sequence shown here is derived from an EMBL/GenBank/DDBJ whole genome shotgun (WGS) entry which is preliminary data.</text>
</comment>
<dbReference type="EMBL" id="PDUG01000006">
    <property type="protein sequence ID" value="PIC20872.1"/>
    <property type="molecule type" value="Genomic_DNA"/>
</dbReference>
<feature type="domain" description="G-protein coupled receptors family 1 profile" evidence="6">
    <location>
        <begin position="78"/>
        <end position="368"/>
    </location>
</feature>
<evidence type="ECO:0000313" key="8">
    <source>
        <dbReference type="Proteomes" id="UP000230233"/>
    </source>
</evidence>
<dbReference type="PANTHER" id="PTHR47023">
    <property type="entry name" value="SEX PEPTIDE RECEPTOR"/>
    <property type="match status" value="1"/>
</dbReference>
<dbReference type="Pfam" id="PF10324">
    <property type="entry name" value="7TM_GPCR_Srw"/>
    <property type="match status" value="1"/>
</dbReference>
<dbReference type="OrthoDB" id="5962323at2759"/>
<accession>A0A2G5T100</accession>
<dbReference type="InterPro" id="IPR053071">
    <property type="entry name" value="GPCR1-related_rcpt"/>
</dbReference>
<evidence type="ECO:0000256" key="4">
    <source>
        <dbReference type="ARBA" id="ARBA00023136"/>
    </source>
</evidence>
<organism evidence="7 8">
    <name type="scientific">Caenorhabditis nigoni</name>
    <dbReference type="NCBI Taxonomy" id="1611254"/>
    <lineage>
        <taxon>Eukaryota</taxon>
        <taxon>Metazoa</taxon>
        <taxon>Ecdysozoa</taxon>
        <taxon>Nematoda</taxon>
        <taxon>Chromadorea</taxon>
        <taxon>Rhabditida</taxon>
        <taxon>Rhabditina</taxon>
        <taxon>Rhabditomorpha</taxon>
        <taxon>Rhabditoidea</taxon>
        <taxon>Rhabditidae</taxon>
        <taxon>Peloderinae</taxon>
        <taxon>Caenorhabditis</taxon>
    </lineage>
</organism>
<dbReference type="InterPro" id="IPR019427">
    <property type="entry name" value="7TM_GPCR_serpentine_rcpt_Srw"/>
</dbReference>
<evidence type="ECO:0000256" key="2">
    <source>
        <dbReference type="ARBA" id="ARBA00022692"/>
    </source>
</evidence>
<dbReference type="InterPro" id="IPR000276">
    <property type="entry name" value="GPCR_Rhodpsn"/>
</dbReference>
<evidence type="ECO:0000259" key="6">
    <source>
        <dbReference type="PROSITE" id="PS50262"/>
    </source>
</evidence>
<dbReference type="PROSITE" id="PS50262">
    <property type="entry name" value="G_PROTEIN_RECEP_F1_2"/>
    <property type="match status" value="1"/>
</dbReference>
<feature type="transmembrane region" description="Helical" evidence="5">
    <location>
        <begin position="247"/>
        <end position="272"/>
    </location>
</feature>
<feature type="transmembrane region" description="Helical" evidence="5">
    <location>
        <begin position="63"/>
        <end position="86"/>
    </location>
</feature>
<gene>
    <name evidence="7" type="primary">Cni-sprr-2</name>
    <name evidence="7" type="synonym">Cnig_chr_X.g25916</name>
    <name evidence="7" type="ORF">B9Z55_025916</name>
</gene>
<feature type="transmembrane region" description="Helical" evidence="5">
    <location>
        <begin position="185"/>
        <end position="205"/>
    </location>
</feature>
<feature type="transmembrane region" description="Helical" evidence="5">
    <location>
        <begin position="146"/>
        <end position="164"/>
    </location>
</feature>